<accession>A0A0F8ZHF7</accession>
<gene>
    <name evidence="1" type="ORF">LCGC14_2695050</name>
</gene>
<dbReference type="AlphaFoldDB" id="A0A0F8ZHF7"/>
<comment type="caution">
    <text evidence="1">The sequence shown here is derived from an EMBL/GenBank/DDBJ whole genome shotgun (WGS) entry which is preliminary data.</text>
</comment>
<protein>
    <submittedName>
        <fullName evidence="1">Uncharacterized protein</fullName>
    </submittedName>
</protein>
<dbReference type="EMBL" id="LAZR01047866">
    <property type="protein sequence ID" value="KKK93218.1"/>
    <property type="molecule type" value="Genomic_DNA"/>
</dbReference>
<organism evidence="1">
    <name type="scientific">marine sediment metagenome</name>
    <dbReference type="NCBI Taxonomy" id="412755"/>
    <lineage>
        <taxon>unclassified sequences</taxon>
        <taxon>metagenomes</taxon>
        <taxon>ecological metagenomes</taxon>
    </lineage>
</organism>
<sequence>PYSSAYHMMQQELVEILQQQICWHDKAQAAYALNCVRRDYEYLEQERRMHLSKDCCEETEPVQTRRTPND</sequence>
<feature type="non-terminal residue" evidence="1">
    <location>
        <position position="1"/>
    </location>
</feature>
<evidence type="ECO:0000313" key="1">
    <source>
        <dbReference type="EMBL" id="KKK93218.1"/>
    </source>
</evidence>
<name>A0A0F8ZHF7_9ZZZZ</name>
<reference evidence="1" key="1">
    <citation type="journal article" date="2015" name="Nature">
        <title>Complex archaea that bridge the gap between prokaryotes and eukaryotes.</title>
        <authorList>
            <person name="Spang A."/>
            <person name="Saw J.H."/>
            <person name="Jorgensen S.L."/>
            <person name="Zaremba-Niedzwiedzka K."/>
            <person name="Martijn J."/>
            <person name="Lind A.E."/>
            <person name="van Eijk R."/>
            <person name="Schleper C."/>
            <person name="Guy L."/>
            <person name="Ettema T.J."/>
        </authorList>
    </citation>
    <scope>NUCLEOTIDE SEQUENCE</scope>
</reference>
<proteinExistence type="predicted"/>